<dbReference type="InterPro" id="IPR027056">
    <property type="entry name" value="Gluconate_2DH_su3"/>
</dbReference>
<dbReference type="InterPro" id="IPR006311">
    <property type="entry name" value="TAT_signal"/>
</dbReference>
<evidence type="ECO:0000313" key="1">
    <source>
        <dbReference type="EMBL" id="MDO7836632.1"/>
    </source>
</evidence>
<reference evidence="1" key="1">
    <citation type="submission" date="2023-07" db="EMBL/GenBank/DDBJ databases">
        <title>Bacterial whole genome sequence for Sphingobium sp. HBC34.</title>
        <authorList>
            <person name="Le V."/>
            <person name="Ko S.-R."/>
            <person name="Ahn C.-Y."/>
            <person name="Oh H.-M."/>
        </authorList>
    </citation>
    <scope>NUCLEOTIDE SEQUENCE</scope>
    <source>
        <strain evidence="1">HBC34</strain>
    </source>
</reference>
<dbReference type="RefSeq" id="WP_304537052.1">
    <property type="nucleotide sequence ID" value="NZ_JAUQOM010000010.1"/>
</dbReference>
<keyword evidence="2" id="KW-1185">Reference proteome</keyword>
<dbReference type="Pfam" id="PF13618">
    <property type="entry name" value="Gluconate_2-dh3"/>
    <property type="match status" value="1"/>
</dbReference>
<dbReference type="GO" id="GO:0016491">
    <property type="term" value="F:oxidoreductase activity"/>
    <property type="evidence" value="ECO:0007669"/>
    <property type="project" value="UniProtKB-KW"/>
</dbReference>
<comment type="caution">
    <text evidence="1">The sequence shown here is derived from an EMBL/GenBank/DDBJ whole genome shotgun (WGS) entry which is preliminary data.</text>
</comment>
<dbReference type="EC" id="1.-.-.-" evidence="1"/>
<dbReference type="Proteomes" id="UP001176471">
    <property type="component" value="Unassembled WGS sequence"/>
</dbReference>
<name>A0ABT8ZR02_9SPHN</name>
<proteinExistence type="predicted"/>
<gene>
    <name evidence="1" type="ORF">Q4610_16420</name>
</gene>
<accession>A0ABT8ZR02</accession>
<evidence type="ECO:0000313" key="2">
    <source>
        <dbReference type="Proteomes" id="UP001176471"/>
    </source>
</evidence>
<organism evidence="1 2">
    <name type="scientific">Sphingobium cyanobacteriorum</name>
    <dbReference type="NCBI Taxonomy" id="3063954"/>
    <lineage>
        <taxon>Bacteria</taxon>
        <taxon>Pseudomonadati</taxon>
        <taxon>Pseudomonadota</taxon>
        <taxon>Alphaproteobacteria</taxon>
        <taxon>Sphingomonadales</taxon>
        <taxon>Sphingomonadaceae</taxon>
        <taxon>Sphingobium</taxon>
    </lineage>
</organism>
<protein>
    <submittedName>
        <fullName evidence="1">Gluconate 2-dehydrogenase subunit 3 family protein</fullName>
        <ecNumber evidence="1">1.-.-.-</ecNumber>
    </submittedName>
</protein>
<dbReference type="EMBL" id="JAUQOM010000010">
    <property type="protein sequence ID" value="MDO7836632.1"/>
    <property type="molecule type" value="Genomic_DNA"/>
</dbReference>
<keyword evidence="1" id="KW-0560">Oxidoreductase</keyword>
<sequence length="206" mass="21377">MIDIFSIDRRAAMAQIAALLGTASLPVEAFASPAAEAKGLLTAARLATLSAIADTVIPATDTPGAVGAAVPQQIDRMLASWASVDTRVRVTGVIADIDALALKAKGRGFAALDAGARQSLLLPYDRDSLAPDTTAVVKSSGVLGILLPPPVVNPGWLTLKGLVLSLYYISEIGMTQEQVYEHVPGAWVPSLKITPGMRPYASGGLF</sequence>
<dbReference type="PROSITE" id="PS51318">
    <property type="entry name" value="TAT"/>
    <property type="match status" value="1"/>
</dbReference>